<keyword evidence="1" id="KW-0489">Methyltransferase</keyword>
<evidence type="ECO:0000256" key="1">
    <source>
        <dbReference type="ARBA" id="ARBA00022603"/>
    </source>
</evidence>
<dbReference type="SUPFAM" id="SSF82199">
    <property type="entry name" value="SET domain"/>
    <property type="match status" value="1"/>
</dbReference>
<comment type="caution">
    <text evidence="5">The sequence shown here is derived from an EMBL/GenBank/DDBJ whole genome shotgun (WGS) entry which is preliminary data.</text>
</comment>
<accession>A0A9W7C754</accession>
<dbReference type="GO" id="GO:0016279">
    <property type="term" value="F:protein-lysine N-methyltransferase activity"/>
    <property type="evidence" value="ECO:0007669"/>
    <property type="project" value="TreeGrafter"/>
</dbReference>
<organism evidence="5 6">
    <name type="scientific">Triparma verrucosa</name>
    <dbReference type="NCBI Taxonomy" id="1606542"/>
    <lineage>
        <taxon>Eukaryota</taxon>
        <taxon>Sar</taxon>
        <taxon>Stramenopiles</taxon>
        <taxon>Ochrophyta</taxon>
        <taxon>Bolidophyceae</taxon>
        <taxon>Parmales</taxon>
        <taxon>Triparmaceae</taxon>
        <taxon>Triparma</taxon>
    </lineage>
</organism>
<dbReference type="Pfam" id="PF00856">
    <property type="entry name" value="SET"/>
    <property type="match status" value="1"/>
</dbReference>
<gene>
    <name evidence="5" type="ORF">TrVE_jg3425</name>
</gene>
<dbReference type="InterPro" id="IPR036464">
    <property type="entry name" value="Rubisco_LSMT_subst-bd_sf"/>
</dbReference>
<protein>
    <recommendedName>
        <fullName evidence="4">SET domain-containing protein</fullName>
    </recommendedName>
</protein>
<dbReference type="CDD" id="cd10527">
    <property type="entry name" value="SET_LSMT"/>
    <property type="match status" value="1"/>
</dbReference>
<evidence type="ECO:0000256" key="2">
    <source>
        <dbReference type="ARBA" id="ARBA00022679"/>
    </source>
</evidence>
<dbReference type="Proteomes" id="UP001165160">
    <property type="component" value="Unassembled WGS sequence"/>
</dbReference>
<evidence type="ECO:0000313" key="6">
    <source>
        <dbReference type="Proteomes" id="UP001165160"/>
    </source>
</evidence>
<evidence type="ECO:0000313" key="5">
    <source>
        <dbReference type="EMBL" id="GMI03102.1"/>
    </source>
</evidence>
<dbReference type="PANTHER" id="PTHR13271:SF137">
    <property type="entry name" value="SET DOMAIN-CONTAINING PROTEIN"/>
    <property type="match status" value="1"/>
</dbReference>
<name>A0A9W7C754_9STRA</name>
<reference evidence="6" key="1">
    <citation type="journal article" date="2023" name="Commun. Biol.">
        <title>Genome analysis of Parmales, the sister group of diatoms, reveals the evolutionary specialization of diatoms from phago-mixotrophs to photoautotrophs.</title>
        <authorList>
            <person name="Ban H."/>
            <person name="Sato S."/>
            <person name="Yoshikawa S."/>
            <person name="Yamada K."/>
            <person name="Nakamura Y."/>
            <person name="Ichinomiya M."/>
            <person name="Sato N."/>
            <person name="Blanc-Mathieu R."/>
            <person name="Endo H."/>
            <person name="Kuwata A."/>
            <person name="Ogata H."/>
        </authorList>
    </citation>
    <scope>NUCLEOTIDE SEQUENCE [LARGE SCALE GENOMIC DNA]</scope>
    <source>
        <strain evidence="6">NIES 3699</strain>
    </source>
</reference>
<evidence type="ECO:0000259" key="4">
    <source>
        <dbReference type="PROSITE" id="PS50280"/>
    </source>
</evidence>
<keyword evidence="6" id="KW-1185">Reference proteome</keyword>
<dbReference type="PROSITE" id="PS50280">
    <property type="entry name" value="SET"/>
    <property type="match status" value="1"/>
</dbReference>
<dbReference type="InterPro" id="IPR050600">
    <property type="entry name" value="SETD3_SETD6_MTase"/>
</dbReference>
<dbReference type="EMBL" id="BRXX01000294">
    <property type="protein sequence ID" value="GMI03102.1"/>
    <property type="molecule type" value="Genomic_DNA"/>
</dbReference>
<sequence>MAELDLAALNVSTHDALALALLGGTVEGINDRGVIATANIPPNTVIAQIPLTSTISSSALLANVEEFSALSTFANSSSSLSDDDLICLAIILSRKESCPHPYLSTFSGFTNNLPATFDSTIFLTPGSLPHNLLKGTNLMHSTAMLQNQIAQDHAVLLKLLQDFSMVHVDMKDFFPTTEEDFGLEDYVHGLFSVYSRACDLSMSVEGRDAGRVRLLCPFLDMLNHSTTSKVFYEFDTETGSVKIKTGEDEILKDSEVTLNYGPLPNSKLLLFYGFSLPNNAHDFAELFVPLNPDLALYSSKLELLKTLSPTYLPSQPFQIKKGGAIPSTLLSLLRIMPLIDLDGVDATFPISDSNELGVLSALEGALQGMSQAISGNLLLVGDDRKAEEDVNSIAEYEKVRIYVESELEILSTALQEVRGRISAIQEGLEGCD</sequence>
<keyword evidence="3" id="KW-0949">S-adenosyl-L-methionine</keyword>
<dbReference type="AlphaFoldDB" id="A0A9W7C754"/>
<dbReference type="GO" id="GO:0032259">
    <property type="term" value="P:methylation"/>
    <property type="evidence" value="ECO:0007669"/>
    <property type="project" value="UniProtKB-KW"/>
</dbReference>
<proteinExistence type="predicted"/>
<dbReference type="PANTHER" id="PTHR13271">
    <property type="entry name" value="UNCHARACTERIZED PUTATIVE METHYLTRANSFERASE"/>
    <property type="match status" value="1"/>
</dbReference>
<dbReference type="Gene3D" id="3.90.1420.10">
    <property type="entry name" value="Rubisco LSMT, substrate-binding domain"/>
    <property type="match status" value="1"/>
</dbReference>
<dbReference type="Gene3D" id="3.90.1410.10">
    <property type="entry name" value="set domain protein methyltransferase, domain 1"/>
    <property type="match status" value="1"/>
</dbReference>
<dbReference type="InterPro" id="IPR046341">
    <property type="entry name" value="SET_dom_sf"/>
</dbReference>
<keyword evidence="2" id="KW-0808">Transferase</keyword>
<dbReference type="InterPro" id="IPR001214">
    <property type="entry name" value="SET_dom"/>
</dbReference>
<evidence type="ECO:0000256" key="3">
    <source>
        <dbReference type="ARBA" id="ARBA00022691"/>
    </source>
</evidence>
<feature type="domain" description="SET" evidence="4">
    <location>
        <begin position="15"/>
        <end position="261"/>
    </location>
</feature>